<keyword evidence="3" id="KW-1185">Reference proteome</keyword>
<organism evidence="2 3">
    <name type="scientific">Olsenella profusa F0195</name>
    <dbReference type="NCBI Taxonomy" id="1125712"/>
    <lineage>
        <taxon>Bacteria</taxon>
        <taxon>Bacillati</taxon>
        <taxon>Actinomycetota</taxon>
        <taxon>Coriobacteriia</taxon>
        <taxon>Coriobacteriales</taxon>
        <taxon>Atopobiaceae</taxon>
        <taxon>Olsenella</taxon>
    </lineage>
</organism>
<protein>
    <submittedName>
        <fullName evidence="2">Uncharacterized protein</fullName>
    </submittedName>
</protein>
<name>U2TCB0_9ACTN</name>
<evidence type="ECO:0000313" key="2">
    <source>
        <dbReference type="EMBL" id="ERL10689.1"/>
    </source>
</evidence>
<accession>U2TCB0</accession>
<dbReference type="AlphaFoldDB" id="U2TCB0"/>
<dbReference type="STRING" id="1125712.HMPREF1316_1039"/>
<dbReference type="EMBL" id="AWEZ01000006">
    <property type="protein sequence ID" value="ERL10689.1"/>
    <property type="molecule type" value="Genomic_DNA"/>
</dbReference>
<comment type="caution">
    <text evidence="2">The sequence shown here is derived from an EMBL/GenBank/DDBJ whole genome shotgun (WGS) entry which is preliminary data.</text>
</comment>
<sequence>MACLRAPAKTRREQTARIREPEERVASPVRESAPALLDIGGCGALAATEPAVAAGDNPTRMTLATAHMTCFKVLPGIKHMHVPLARRRQTSA</sequence>
<evidence type="ECO:0000256" key="1">
    <source>
        <dbReference type="SAM" id="MobiDB-lite"/>
    </source>
</evidence>
<reference evidence="2 3" key="1">
    <citation type="submission" date="2013-08" db="EMBL/GenBank/DDBJ databases">
        <authorList>
            <person name="Durkin A.S."/>
            <person name="Haft D.R."/>
            <person name="McCorrison J."/>
            <person name="Torralba M."/>
            <person name="Gillis M."/>
            <person name="Haft D.H."/>
            <person name="Methe B."/>
            <person name="Sutton G."/>
            <person name="Nelson K.E."/>
        </authorList>
    </citation>
    <scope>NUCLEOTIDE SEQUENCE [LARGE SCALE GENOMIC DNA]</scope>
    <source>
        <strain evidence="2 3">F0195</strain>
    </source>
</reference>
<feature type="region of interest" description="Disordered" evidence="1">
    <location>
        <begin position="1"/>
        <end position="30"/>
    </location>
</feature>
<dbReference type="Proteomes" id="UP000016638">
    <property type="component" value="Unassembled WGS sequence"/>
</dbReference>
<feature type="compositionally biased region" description="Basic and acidic residues" evidence="1">
    <location>
        <begin position="10"/>
        <end position="25"/>
    </location>
</feature>
<evidence type="ECO:0000313" key="3">
    <source>
        <dbReference type="Proteomes" id="UP000016638"/>
    </source>
</evidence>
<gene>
    <name evidence="2" type="ORF">HMPREF1316_1039</name>
</gene>
<proteinExistence type="predicted"/>